<evidence type="ECO:0008006" key="3">
    <source>
        <dbReference type="Google" id="ProtNLM"/>
    </source>
</evidence>
<keyword evidence="2" id="KW-1185">Reference proteome</keyword>
<dbReference type="OrthoDB" id="5538454at2"/>
<organism evidence="1 2">
    <name type="scientific">Corallococcus exercitus</name>
    <dbReference type="NCBI Taxonomy" id="2316736"/>
    <lineage>
        <taxon>Bacteria</taxon>
        <taxon>Pseudomonadati</taxon>
        <taxon>Myxococcota</taxon>
        <taxon>Myxococcia</taxon>
        <taxon>Myxococcales</taxon>
        <taxon>Cystobacterineae</taxon>
        <taxon>Myxococcaceae</taxon>
        <taxon>Corallococcus</taxon>
    </lineage>
</organism>
<dbReference type="EMBL" id="JABFJV010000239">
    <property type="protein sequence ID" value="NOK37606.1"/>
    <property type="molecule type" value="Genomic_DNA"/>
</dbReference>
<dbReference type="Proteomes" id="UP000563426">
    <property type="component" value="Unassembled WGS sequence"/>
</dbReference>
<sequence length="309" mass="34232">MDSYLTVISYPAKMETVFENIAFNVQWQDSQERQDAQYRFFRCQNPAQLYELVMSAGRYLTRLDLVGHGAPTRFRLGDFNLLELGREPHPVLKQLAAVLPDDVEVRILGCLTGIGQEGLALIQQASADLGNKTVIGTTARVEPEHFGPEGLLKSFTALHSSRRTDIARPLPVPFPVPVIGAAPGRNPYLTHLLTQDVQDVESLLHWKQFFPAGFEPLGRGRPLAQPDFTIRHEGVPVTFACDCRLVLILDDARKPPLLMGWSSPDSVPLLPAVMQTLGAGSLPEFLFAPVAAPTAEHTVRPRVKRSRSR</sequence>
<name>A0A3A8IHQ8_9BACT</name>
<evidence type="ECO:0000313" key="1">
    <source>
        <dbReference type="EMBL" id="NOK37606.1"/>
    </source>
</evidence>
<dbReference type="RefSeq" id="WP_120525259.1">
    <property type="nucleotide sequence ID" value="NZ_JABFJV010000239.1"/>
</dbReference>
<reference evidence="1 2" key="1">
    <citation type="submission" date="2020-05" db="EMBL/GenBank/DDBJ databases">
        <authorList>
            <person name="Whitworth D."/>
        </authorList>
    </citation>
    <scope>NUCLEOTIDE SEQUENCE [LARGE SCALE GENOMIC DNA]</scope>
    <source>
        <strain evidence="1 2">AB043B</strain>
    </source>
</reference>
<protein>
    <recommendedName>
        <fullName evidence="3">DUF4347 domain-containing protein</fullName>
    </recommendedName>
</protein>
<proteinExistence type="predicted"/>
<gene>
    <name evidence="1" type="ORF">HMI49_30850</name>
</gene>
<accession>A0A3A8IHQ8</accession>
<dbReference type="AlphaFoldDB" id="A0A3A8IHQ8"/>
<evidence type="ECO:0000313" key="2">
    <source>
        <dbReference type="Proteomes" id="UP000563426"/>
    </source>
</evidence>
<comment type="caution">
    <text evidence="1">The sequence shown here is derived from an EMBL/GenBank/DDBJ whole genome shotgun (WGS) entry which is preliminary data.</text>
</comment>